<evidence type="ECO:0000313" key="10">
    <source>
        <dbReference type="RefSeq" id="XP_022932739.1"/>
    </source>
</evidence>
<evidence type="ECO:0000313" key="9">
    <source>
        <dbReference type="Proteomes" id="UP000504609"/>
    </source>
</evidence>
<evidence type="ECO:0000256" key="1">
    <source>
        <dbReference type="ARBA" id="ARBA00004604"/>
    </source>
</evidence>
<comment type="similarity">
    <text evidence="2 5">Belongs to the CBF/MAK21 family.</text>
</comment>
<dbReference type="Pfam" id="PF03914">
    <property type="entry name" value="CBF"/>
    <property type="match status" value="1"/>
</dbReference>
<evidence type="ECO:0000259" key="7">
    <source>
        <dbReference type="Pfam" id="PF03914"/>
    </source>
</evidence>
<keyword evidence="9" id="KW-1185">Reference proteome</keyword>
<gene>
    <name evidence="10" type="primary">LOC111439198</name>
</gene>
<dbReference type="Pfam" id="PF07540">
    <property type="entry name" value="NOC3p"/>
    <property type="match status" value="1"/>
</dbReference>
<comment type="subcellular location">
    <subcellularLocation>
        <location evidence="1 5">Nucleus</location>
        <location evidence="1 5">Nucleolus</location>
    </subcellularLocation>
</comment>
<dbReference type="GO" id="GO:0005730">
    <property type="term" value="C:nucleolus"/>
    <property type="evidence" value="ECO:0007669"/>
    <property type="project" value="UniProtKB-SubCell"/>
</dbReference>
<dbReference type="SUPFAM" id="SSF48371">
    <property type="entry name" value="ARM repeat"/>
    <property type="match status" value="1"/>
</dbReference>
<dbReference type="PANTHER" id="PTHR14428:SF5">
    <property type="entry name" value="NUCLEOLAR COMPLEX PROTEIN 3 HOMOLOG"/>
    <property type="match status" value="1"/>
</dbReference>
<feature type="domain" description="Nucleolar complex-associated protein 3 N-terminal" evidence="8">
    <location>
        <begin position="194"/>
        <end position="284"/>
    </location>
</feature>
<dbReference type="GO" id="GO:0003682">
    <property type="term" value="F:chromatin binding"/>
    <property type="evidence" value="ECO:0007669"/>
    <property type="project" value="TreeGrafter"/>
</dbReference>
<keyword evidence="4" id="KW-0539">Nucleus</keyword>
<sequence>MGKKRNNEKQKVILPPDLPPEVTEEEIEVSDEDLEFVKENQDYAVSVTRLDTKSITKHVTRVANVEEDALEVLYEKRLRKKPLPKLEEENKTQVDRVDALPVKTLEGELYYRTSKTSDAPEDGGNEEAMEEDRVDNGVLKLTKAERRAKLKKTKKVAKKQEDVTKAEEVKPTPQAAVLAEVVEDLTAEKTFESKKQKLAELGIALLADPNSNIKSLKDMLQIVKDNDQAIVKLGLLSLLAVFKDIIPGYRIRLPTEKELEVKVSKDVKKMRYYEYTLLTTYKGYLQKLMSLEKSTAFQHIVIRCICTLLDAVPHFNFRETLLGIVVQNISSPDDVVRKLCSGAIKSLFINEGKHGGEATVEAVRLIADHVKFHDCQLHPDSIQPFMHLTFDEDLRRAEKQEEHNKVKNKKQWKKKNREESSHSQGNDGRQSTRTKFTEEVAADYRAASLAPDVMKQREMQSDTLRAVFETYFRILRHTMQSLKARPEASITASTTSPSGSHPLLAPCLNGLGKFSHLIDLDFMGDLMNYLKRLASGDDKSSEKQSQCLTVSERLQCCIVAFKVMRKNLDALNVDLQDFFVQLYNIVLEYRPGRDHGGLLAEALKIMLCDDRQHDMQKAAAFIKRLATFSLCFGSAESMAALVTVRHLLLKNVKCRNLLENDAGGGSVSGSIAKYQPYASDPTLSGALASILWELNLLWKHYHPTISTMAASISSMNNAQNQVYISTVSPQQAFKDLSLEQESFNPQFNVRKVNKKKRGRESSEPTLDTCSAIDENEVKEKLSTRFFLLRDIKENERLRAELERTTLSLQLYEEYKRQKRKTRKSKNV</sequence>
<reference evidence="10" key="1">
    <citation type="submission" date="2025-08" db="UniProtKB">
        <authorList>
            <consortium name="RefSeq"/>
        </authorList>
    </citation>
    <scope>IDENTIFICATION</scope>
    <source>
        <tissue evidence="10">Young leaves</tissue>
    </source>
</reference>
<accession>A0A6J1EXV6</accession>
<dbReference type="RefSeq" id="XP_022932739.1">
    <property type="nucleotide sequence ID" value="XM_023076971.1"/>
</dbReference>
<dbReference type="GO" id="GO:0006270">
    <property type="term" value="P:DNA replication initiation"/>
    <property type="evidence" value="ECO:0007669"/>
    <property type="project" value="TreeGrafter"/>
</dbReference>
<evidence type="ECO:0000256" key="3">
    <source>
        <dbReference type="ARBA" id="ARBA00023054"/>
    </source>
</evidence>
<proteinExistence type="inferred from homology"/>
<keyword evidence="3" id="KW-0175">Coiled coil</keyword>
<evidence type="ECO:0000259" key="8">
    <source>
        <dbReference type="Pfam" id="PF07540"/>
    </source>
</evidence>
<feature type="region of interest" description="Disordered" evidence="6">
    <location>
        <begin position="399"/>
        <end position="434"/>
    </location>
</feature>
<protein>
    <submittedName>
        <fullName evidence="10">Nucleolar complex protein 3 homolog</fullName>
    </submittedName>
</protein>
<evidence type="ECO:0000256" key="4">
    <source>
        <dbReference type="ARBA" id="ARBA00023242"/>
    </source>
</evidence>
<dbReference type="InterPro" id="IPR016903">
    <property type="entry name" value="Nucleolar_cplx-assoc_3"/>
</dbReference>
<evidence type="ECO:0000256" key="6">
    <source>
        <dbReference type="SAM" id="MobiDB-lite"/>
    </source>
</evidence>
<dbReference type="PANTHER" id="PTHR14428">
    <property type="entry name" value="NUCLEOLAR COMPLEX PROTEIN 3"/>
    <property type="match status" value="1"/>
</dbReference>
<dbReference type="KEGG" id="cmos:111439198"/>
<name>A0A6J1EXV6_CUCMO</name>
<dbReference type="Proteomes" id="UP000504609">
    <property type="component" value="Unplaced"/>
</dbReference>
<organism evidence="9 10">
    <name type="scientific">Cucurbita moschata</name>
    <name type="common">Winter crookneck squash</name>
    <name type="synonym">Cucurbita pepo var. moschata</name>
    <dbReference type="NCBI Taxonomy" id="3662"/>
    <lineage>
        <taxon>Eukaryota</taxon>
        <taxon>Viridiplantae</taxon>
        <taxon>Streptophyta</taxon>
        <taxon>Embryophyta</taxon>
        <taxon>Tracheophyta</taxon>
        <taxon>Spermatophyta</taxon>
        <taxon>Magnoliopsida</taxon>
        <taxon>eudicotyledons</taxon>
        <taxon>Gunneridae</taxon>
        <taxon>Pentapetalae</taxon>
        <taxon>rosids</taxon>
        <taxon>fabids</taxon>
        <taxon>Cucurbitales</taxon>
        <taxon>Cucurbitaceae</taxon>
        <taxon>Cucurbiteae</taxon>
        <taxon>Cucurbita</taxon>
    </lineage>
</organism>
<evidence type="ECO:0000256" key="2">
    <source>
        <dbReference type="ARBA" id="ARBA00007797"/>
    </source>
</evidence>
<dbReference type="GeneID" id="111439198"/>
<feature type="compositionally biased region" description="Polar residues" evidence="6">
    <location>
        <begin position="422"/>
        <end position="434"/>
    </location>
</feature>
<dbReference type="InterPro" id="IPR005612">
    <property type="entry name" value="CCAAT-binding_factor"/>
</dbReference>
<dbReference type="AlphaFoldDB" id="A0A6J1EXV6"/>
<dbReference type="InterPro" id="IPR016024">
    <property type="entry name" value="ARM-type_fold"/>
</dbReference>
<evidence type="ECO:0000256" key="5">
    <source>
        <dbReference type="PIRNR" id="PIRNR028977"/>
    </source>
</evidence>
<feature type="domain" description="CCAAT-binding factor" evidence="7">
    <location>
        <begin position="554"/>
        <end position="709"/>
    </location>
</feature>
<feature type="compositionally biased region" description="Basic residues" evidence="6">
    <location>
        <begin position="406"/>
        <end position="415"/>
    </location>
</feature>
<dbReference type="InterPro" id="IPR011501">
    <property type="entry name" value="Noc3_N"/>
</dbReference>
<dbReference type="PIRSF" id="PIRSF028977">
    <property type="entry name" value="Nucleolar_complex_p3"/>
    <property type="match status" value="1"/>
</dbReference>